<reference evidence="6" key="1">
    <citation type="journal article" date="2021" name="Proc. Natl. Acad. Sci. U.S.A.">
        <title>A Catalog of Tens of Thousands of Viruses from Human Metagenomes Reveals Hidden Associations with Chronic Diseases.</title>
        <authorList>
            <person name="Tisza M.J."/>
            <person name="Buck C.B."/>
        </authorList>
    </citation>
    <scope>NUCLEOTIDE SEQUENCE</scope>
    <source>
        <strain evidence="6">CtETl1</strain>
    </source>
</reference>
<dbReference type="EMBL" id="BK015731">
    <property type="protein sequence ID" value="DAE22287.1"/>
    <property type="molecule type" value="Genomic_DNA"/>
</dbReference>
<feature type="coiled-coil region" evidence="2">
    <location>
        <begin position="191"/>
        <end position="282"/>
    </location>
</feature>
<keyword evidence="4" id="KW-1133">Transmembrane helix</keyword>
<proteinExistence type="predicted"/>
<feature type="transmembrane region" description="Helical" evidence="4">
    <location>
        <begin position="650"/>
        <end position="670"/>
    </location>
</feature>
<keyword evidence="4" id="KW-0812">Transmembrane</keyword>
<organism evidence="6">
    <name type="scientific">Siphoviridae sp. ctETl1</name>
    <dbReference type="NCBI Taxonomy" id="2826207"/>
    <lineage>
        <taxon>Viruses</taxon>
        <taxon>Duplodnaviria</taxon>
        <taxon>Heunggongvirae</taxon>
        <taxon>Uroviricota</taxon>
        <taxon>Caudoviricetes</taxon>
    </lineage>
</organism>
<evidence type="ECO:0000259" key="5">
    <source>
        <dbReference type="Pfam" id="PF10145"/>
    </source>
</evidence>
<feature type="domain" description="Phage tail tape measure protein" evidence="5">
    <location>
        <begin position="356"/>
        <end position="536"/>
    </location>
</feature>
<evidence type="ECO:0000256" key="2">
    <source>
        <dbReference type="SAM" id="Coils"/>
    </source>
</evidence>
<evidence type="ECO:0000256" key="3">
    <source>
        <dbReference type="SAM" id="MobiDB-lite"/>
    </source>
</evidence>
<keyword evidence="1" id="KW-1245">Viral tail assembly</keyword>
<feature type="coiled-coil region" evidence="2">
    <location>
        <begin position="1141"/>
        <end position="1169"/>
    </location>
</feature>
<protein>
    <submittedName>
        <fullName evidence="6">Tail tape measure protein</fullName>
    </submittedName>
</protein>
<keyword evidence="4" id="KW-0472">Membrane</keyword>
<keyword evidence="2" id="KW-0175">Coiled coil</keyword>
<name>A0A8S5QSM0_9CAUD</name>
<dbReference type="GO" id="GO:0098003">
    <property type="term" value="P:viral tail assembly"/>
    <property type="evidence" value="ECO:0007669"/>
    <property type="project" value="UniProtKB-KW"/>
</dbReference>
<dbReference type="Pfam" id="PF10145">
    <property type="entry name" value="PhageMin_Tail"/>
    <property type="match status" value="1"/>
</dbReference>
<accession>A0A8S5QSM0</accession>
<feature type="transmembrane region" description="Helical" evidence="4">
    <location>
        <begin position="732"/>
        <end position="753"/>
    </location>
</feature>
<dbReference type="NCBIfam" id="TIGR01760">
    <property type="entry name" value="tape_meas_TP901"/>
    <property type="match status" value="1"/>
</dbReference>
<feature type="compositionally biased region" description="Polar residues" evidence="3">
    <location>
        <begin position="956"/>
        <end position="965"/>
    </location>
</feature>
<feature type="compositionally biased region" description="Basic and acidic residues" evidence="3">
    <location>
        <begin position="966"/>
        <end position="993"/>
    </location>
</feature>
<feature type="region of interest" description="Disordered" evidence="3">
    <location>
        <begin position="933"/>
        <end position="1006"/>
    </location>
</feature>
<evidence type="ECO:0000256" key="1">
    <source>
        <dbReference type="ARBA" id="ARBA00022465"/>
    </source>
</evidence>
<evidence type="ECO:0000313" key="6">
    <source>
        <dbReference type="EMBL" id="DAE22287.1"/>
    </source>
</evidence>
<dbReference type="InterPro" id="IPR010090">
    <property type="entry name" value="Phage_tape_meas"/>
</dbReference>
<evidence type="ECO:0000256" key="4">
    <source>
        <dbReference type="SAM" id="Phobius"/>
    </source>
</evidence>
<feature type="coiled-coil region" evidence="2">
    <location>
        <begin position="903"/>
        <end position="930"/>
    </location>
</feature>
<feature type="coiled-coil region" evidence="2">
    <location>
        <begin position="8"/>
        <end position="75"/>
    </location>
</feature>
<keyword evidence="1" id="KW-1188">Viral release from host cell</keyword>
<sequence>MARQEVYTTVVKLNSEEAKNRLKELEEKVARLKKAKQDAFSTGDSRLGASLAKDLKAAEREMKQFKNSTMSVKETLDNLSSASLGQLEKAARHLKGQMKAASDPSDYAKLENQLSKVKEQMLQLKGATRKADEEAHRMTATLSNLKHASLNDLNFTSSKLKSQMADFDPQSTMYASRAAQLKLVEAELERIHQSERRVVTLMQQYDKEIEETNIDIKETKRQMQLVNRTMSNLKTSSIRDLEFSIKAINQQMAGMDRGTEKFKQMQLQAKQLKAELQAVRAEGVAQESWIKRSADWFNRMQGIALGAVAAISGITFTVKKCVEEYAKMDDEMTNVRKYTGQAADEVERMNEDFKKMDTRTPRQKLNQLAEDAGRLGITSTAAVEEFVDGADKINVALGDDLGDKAVSQIGKLAQMFGEDKTKGLRGAMLATGSAVNELAQNSSASAGYLVDFTARVAGVGKQAGFTQAQIMGLASVLDQNMQQDETAATAVQNLLAKMFQDSAKFAKIAGLNVKEFANTLKNDANSALLQFLAAMRAKGGFADLAPMFEEMKMDGSRATGVLTVLADKLDDIKTAQNLASEAYSEGTSVLNEFETQNESVQAQLDKASKKFLDLSIELGQKLYPAARYCISAASLGVRALSTLVDFVKDYWRIIIVLTTAIVTYTAVSKAKLIAEKAQMAWLNIMILREKAHLVLVGLKTSALKTMAIVQMALTREIKLTTAAQMLWNKVLLANPITAVIAVVVGLTAAIVTLSEETSTAEQAQRDYNDAVTDANKQASDEEAAIMHLVSAIQSNTSAESDRKAALEELNGKLMREHLGNITEEAVRTGNATRQIEAYIDVMKKKIIIDGLQKKLAESIAKSADLEDWLEEGRNYKPGFLQGVLDSFNPFPSKKVAASNPHFQKDLEREIDKEKQYQKRLLEKINELESQHFEVSDPEPWRNNGYNGKGNDGTIIKKQSTAGTHQVSEKERKARVKAEKAAAAEARKREAEAKRKQKQAADSIKAETNELMADNAKSYAEGKKTYQQFIDDRQSIQIKGFAKLKQLYGAESNEYKQLLDNQVNVVKQHDAAIQKMNEQTIERERLLKEASIKAQYYDVNSKIYQNDTALNEALYKNDVEAMKKRLALYKDREGSEEWLDLKAEMEQAALDHQLQMQEAYQNQLRELRQQFGKQDIEAEKQMYLNGLENIYKQGLIKEEEYLQIKLDLIEQYADRKAQLEAEDHGAVSTQLKVDRVSNRMVNQAKAEAGDAQNPANASFGSYFTSQIANYQNTMEKLKELYGDDEQNHAAYMQAKAMVTADFLNDMVEQTSAAYNGINNILSAASAYAQACSDLEQAKISKNYEKQIAAAGKNSKKKKKLEEKRDKELAAAKSKANKKAMKIEIAQAIASTAMAAINAYSSAAAIKGTGWLLAPIAAGMATAAGMMQIATIKKQHQAEAAGYYEGGYTGGNRYRKEAGVVHEGEFVANHRAVNNSSIRPAFDLIDRAQRANTVGSLTADDISRALGAGASAAVVAPIVNVSNDNAEVRQSLDGVNSAVSRLNENIERGIKADVSIAGRDGIDRKLKEYHRMLNNK</sequence>